<proteinExistence type="predicted"/>
<feature type="compositionally biased region" description="Gly residues" evidence="4">
    <location>
        <begin position="278"/>
        <end position="289"/>
    </location>
</feature>
<feature type="domain" description="Rhodanese" evidence="5">
    <location>
        <begin position="167"/>
        <end position="273"/>
    </location>
</feature>
<dbReference type="Pfam" id="PF00581">
    <property type="entry name" value="Rhodanese"/>
    <property type="match status" value="2"/>
</dbReference>
<evidence type="ECO:0000313" key="7">
    <source>
        <dbReference type="Proteomes" id="UP001262032"/>
    </source>
</evidence>
<dbReference type="InterPro" id="IPR001763">
    <property type="entry name" value="Rhodanese-like_dom"/>
</dbReference>
<evidence type="ECO:0000256" key="2">
    <source>
        <dbReference type="ARBA" id="ARBA00022737"/>
    </source>
</evidence>
<dbReference type="PANTHER" id="PTHR11364:SF27">
    <property type="entry name" value="SULFURTRANSFERASE"/>
    <property type="match status" value="1"/>
</dbReference>
<name>A0AAW8N765_PSEOX</name>
<dbReference type="RefSeq" id="WP_310110949.1">
    <property type="nucleotide sequence ID" value="NZ_JAVDTN010000005.1"/>
</dbReference>
<evidence type="ECO:0000256" key="4">
    <source>
        <dbReference type="SAM" id="MobiDB-lite"/>
    </source>
</evidence>
<dbReference type="SUPFAM" id="SSF52821">
    <property type="entry name" value="Rhodanese/Cell cycle control phosphatase"/>
    <property type="match status" value="2"/>
</dbReference>
<protein>
    <recommendedName>
        <fullName evidence="3">Sulfurtransferase</fullName>
    </recommendedName>
</protein>
<dbReference type="InterPro" id="IPR036873">
    <property type="entry name" value="Rhodanese-like_dom_sf"/>
</dbReference>
<dbReference type="EMBL" id="JAVDWN010000001">
    <property type="protein sequence ID" value="MDR7162062.1"/>
    <property type="molecule type" value="Genomic_DNA"/>
</dbReference>
<evidence type="ECO:0000256" key="3">
    <source>
        <dbReference type="RuleBase" id="RU000507"/>
    </source>
</evidence>
<dbReference type="PANTHER" id="PTHR11364">
    <property type="entry name" value="THIOSULFATE SULFERTANSFERASE"/>
    <property type="match status" value="1"/>
</dbReference>
<dbReference type="Gene3D" id="3.40.250.10">
    <property type="entry name" value="Rhodanese-like domain"/>
    <property type="match status" value="2"/>
</dbReference>
<keyword evidence="1 3" id="KW-0808">Transferase</keyword>
<feature type="region of interest" description="Disordered" evidence="4">
    <location>
        <begin position="267"/>
        <end position="298"/>
    </location>
</feature>
<evidence type="ECO:0000259" key="5">
    <source>
        <dbReference type="PROSITE" id="PS50206"/>
    </source>
</evidence>
<feature type="domain" description="Rhodanese" evidence="5">
    <location>
        <begin position="16"/>
        <end position="134"/>
    </location>
</feature>
<keyword evidence="2" id="KW-0677">Repeat</keyword>
<dbReference type="PROSITE" id="PS00380">
    <property type="entry name" value="RHODANESE_1"/>
    <property type="match status" value="1"/>
</dbReference>
<dbReference type="PROSITE" id="PS00683">
    <property type="entry name" value="RHODANESE_2"/>
    <property type="match status" value="1"/>
</dbReference>
<organism evidence="6 7">
    <name type="scientific">Pseudarthrobacter oxydans</name>
    <name type="common">Arthrobacter oxydans</name>
    <dbReference type="NCBI Taxonomy" id="1671"/>
    <lineage>
        <taxon>Bacteria</taxon>
        <taxon>Bacillati</taxon>
        <taxon>Actinomycetota</taxon>
        <taxon>Actinomycetes</taxon>
        <taxon>Micrococcales</taxon>
        <taxon>Micrococcaceae</taxon>
        <taxon>Pseudarthrobacter</taxon>
    </lineage>
</organism>
<evidence type="ECO:0000256" key="1">
    <source>
        <dbReference type="ARBA" id="ARBA00022679"/>
    </source>
</evidence>
<sequence>MNPLMDVAGLKARLADHRRTVLLDVRWALGDPHGYRHYLQEHLPGAVFVDLQTELAAPAVPERGRHPLPAAEDFEAGARRWGINDRDAVVAYDDSGNMAAARVWWMLRNAGLAEVYLLDGGLAAWRAAGLPLEAGPVVPDPGGVHLMNGKMPAIDAAAAAAWPDAGLLLDARAGERYRGEFEPIDPRAGHIPGAISAPTSENVDGSGRFLASAALRRRFESMGVRDGVQVAVYCGSGVTAAHEVAALEIAGFPAALYPGSFSEWSNSPDLPVATGAEPGRGSGGPGGTTPPGKGSVAS</sequence>
<dbReference type="PROSITE" id="PS50206">
    <property type="entry name" value="RHODANESE_3"/>
    <property type="match status" value="2"/>
</dbReference>
<dbReference type="InterPro" id="IPR045078">
    <property type="entry name" value="TST/MPST-like"/>
</dbReference>
<dbReference type="SMART" id="SM00450">
    <property type="entry name" value="RHOD"/>
    <property type="match status" value="2"/>
</dbReference>
<dbReference type="GO" id="GO:0004792">
    <property type="term" value="F:thiosulfate-cyanide sulfurtransferase activity"/>
    <property type="evidence" value="ECO:0007669"/>
    <property type="project" value="InterPro"/>
</dbReference>
<dbReference type="AlphaFoldDB" id="A0AAW8N765"/>
<accession>A0AAW8N765</accession>
<dbReference type="CDD" id="cd01449">
    <property type="entry name" value="TST_Repeat_2"/>
    <property type="match status" value="1"/>
</dbReference>
<reference evidence="6" key="1">
    <citation type="submission" date="2023-07" db="EMBL/GenBank/DDBJ databases">
        <title>Sorghum-associated microbial communities from plants grown in Nebraska, USA.</title>
        <authorList>
            <person name="Schachtman D."/>
        </authorList>
    </citation>
    <scope>NUCLEOTIDE SEQUENCE</scope>
    <source>
        <strain evidence="6">BE261</strain>
    </source>
</reference>
<comment type="caution">
    <text evidence="6">The sequence shown here is derived from an EMBL/GenBank/DDBJ whole genome shotgun (WGS) entry which is preliminary data.</text>
</comment>
<evidence type="ECO:0000313" key="6">
    <source>
        <dbReference type="EMBL" id="MDR7162062.1"/>
    </source>
</evidence>
<dbReference type="CDD" id="cd01448">
    <property type="entry name" value="TST_Repeat_1"/>
    <property type="match status" value="1"/>
</dbReference>
<gene>
    <name evidence="6" type="ORF">J2X12_000063</name>
</gene>
<dbReference type="InterPro" id="IPR001307">
    <property type="entry name" value="Thiosulphate_STrfase_CS"/>
</dbReference>
<dbReference type="GeneID" id="97422143"/>
<dbReference type="Proteomes" id="UP001262032">
    <property type="component" value="Unassembled WGS sequence"/>
</dbReference>